<organism evidence="7 8">
    <name type="scientific">Paenibacillus odorifer</name>
    <dbReference type="NCBI Taxonomy" id="189426"/>
    <lineage>
        <taxon>Bacteria</taxon>
        <taxon>Bacillati</taxon>
        <taxon>Bacillota</taxon>
        <taxon>Bacilli</taxon>
        <taxon>Bacillales</taxon>
        <taxon>Paenibacillaceae</taxon>
        <taxon>Paenibacillus</taxon>
    </lineage>
</organism>
<keyword evidence="6" id="KW-0317">Glutathione biosynthesis</keyword>
<dbReference type="Gene3D" id="1.10.246.130">
    <property type="match status" value="1"/>
</dbReference>
<comment type="catalytic activity">
    <reaction evidence="3 6">
        <text>an N-terminal (5-L-glutamyl)-[peptide] + an alpha-amino acid = 5-L-glutamyl amino acid + an N-terminal L-alpha-aminoacyl-[peptide]</text>
        <dbReference type="Rhea" id="RHEA:23904"/>
        <dbReference type="Rhea" id="RHEA-COMP:9780"/>
        <dbReference type="Rhea" id="RHEA-COMP:9795"/>
        <dbReference type="ChEBI" id="CHEBI:77644"/>
        <dbReference type="ChEBI" id="CHEBI:78597"/>
        <dbReference type="ChEBI" id="CHEBI:78599"/>
        <dbReference type="ChEBI" id="CHEBI:78608"/>
        <dbReference type="EC" id="2.3.2.2"/>
    </reaction>
</comment>
<dbReference type="EC" id="3.4.19.13" evidence="6"/>
<keyword evidence="6" id="KW-0378">Hydrolase</keyword>
<evidence type="ECO:0000256" key="5">
    <source>
        <dbReference type="PIRSR" id="PIRSR600101-2"/>
    </source>
</evidence>
<feature type="binding site" evidence="5">
    <location>
        <position position="422"/>
    </location>
    <ligand>
        <name>L-glutamate</name>
        <dbReference type="ChEBI" id="CHEBI:29985"/>
    </ligand>
</feature>
<dbReference type="Proteomes" id="UP000187323">
    <property type="component" value="Unassembled WGS sequence"/>
</dbReference>
<dbReference type="PRINTS" id="PR01210">
    <property type="entry name" value="GGTRANSPTASE"/>
</dbReference>
<dbReference type="NCBIfam" id="TIGR00066">
    <property type="entry name" value="g_glut_trans"/>
    <property type="match status" value="1"/>
</dbReference>
<dbReference type="InterPro" id="IPR000101">
    <property type="entry name" value="GGT_peptidase"/>
</dbReference>
<dbReference type="EC" id="2.3.2.2" evidence="6"/>
<comment type="catalytic activity">
    <reaction evidence="2 6">
        <text>glutathione + H2O = L-cysteinylglycine + L-glutamate</text>
        <dbReference type="Rhea" id="RHEA:28807"/>
        <dbReference type="ChEBI" id="CHEBI:15377"/>
        <dbReference type="ChEBI" id="CHEBI:29985"/>
        <dbReference type="ChEBI" id="CHEBI:57925"/>
        <dbReference type="ChEBI" id="CHEBI:61694"/>
        <dbReference type="EC" id="3.4.19.13"/>
    </reaction>
</comment>
<evidence type="ECO:0000256" key="1">
    <source>
        <dbReference type="ARBA" id="ARBA00001049"/>
    </source>
</evidence>
<comment type="caution">
    <text evidence="7">The sequence shown here is derived from an EMBL/GenBank/DDBJ whole genome shotgun (WGS) entry which is preliminary data.</text>
</comment>
<evidence type="ECO:0000256" key="6">
    <source>
        <dbReference type="RuleBase" id="RU368036"/>
    </source>
</evidence>
<reference evidence="7 8" key="1">
    <citation type="submission" date="2016-10" db="EMBL/GenBank/DDBJ databases">
        <title>Paenibacillus species isolates.</title>
        <authorList>
            <person name="Beno S.M."/>
        </authorList>
    </citation>
    <scope>NUCLEOTIDE SEQUENCE [LARGE SCALE GENOMIC DNA]</scope>
    <source>
        <strain evidence="7 8">FSL H7-0918</strain>
    </source>
</reference>
<evidence type="ECO:0000256" key="2">
    <source>
        <dbReference type="ARBA" id="ARBA00001089"/>
    </source>
</evidence>
<dbReference type="SUPFAM" id="SSF56235">
    <property type="entry name" value="N-terminal nucleophile aminohydrolases (Ntn hydrolases)"/>
    <property type="match status" value="1"/>
</dbReference>
<accession>A0AB36JB30</accession>
<dbReference type="InterPro" id="IPR052896">
    <property type="entry name" value="GGT-like_enzyme"/>
</dbReference>
<comment type="PTM">
    <text evidence="6">Cleaved by autocatalysis into a large and a small subunit.</text>
</comment>
<dbReference type="InterPro" id="IPR043138">
    <property type="entry name" value="GGT_lsub"/>
</dbReference>
<evidence type="ECO:0000256" key="3">
    <source>
        <dbReference type="ARBA" id="ARBA00047417"/>
    </source>
</evidence>
<name>A0AB36JB30_9BACL</name>
<dbReference type="Gene3D" id="3.60.20.40">
    <property type="match status" value="1"/>
</dbReference>
<keyword evidence="6" id="KW-0808">Transferase</keyword>
<comment type="pathway">
    <text evidence="6">Sulfur metabolism; glutathione metabolism.</text>
</comment>
<dbReference type="AlphaFoldDB" id="A0AB36JB30"/>
<evidence type="ECO:0000256" key="4">
    <source>
        <dbReference type="PIRSR" id="PIRSR600101-1"/>
    </source>
</evidence>
<dbReference type="GO" id="GO:0006750">
    <property type="term" value="P:glutathione biosynthetic process"/>
    <property type="evidence" value="ECO:0007669"/>
    <property type="project" value="UniProtKB-KW"/>
</dbReference>
<dbReference type="GO" id="GO:0006751">
    <property type="term" value="P:glutathione catabolic process"/>
    <property type="evidence" value="ECO:0007669"/>
    <property type="project" value="UniProtKB-UniRule"/>
</dbReference>
<sequence>MAEKPVIGTKTMVVSPHYLASAAGARMLEKGGNAFDAAVAISATLAVVYPHMTGLGGDSFWLTYNTQEARVRAYNGSGRSGYGVRRSSYAGDAFIPRRGISSAITVPGMADSWDAILSKYGRFTLAEVLAPAVGYALEGFPLSPDQRNNTAVAGSALSPEAAAIYTPGGVIPCAGSRFQQKQLAATLRTLAAGGRDAFYKGKIAEDICDFMLAAGGYLTRDDFADHQGEWGEPLHTDYHGHTVYQVPPNSQGFTGLMSLNMLENFNFEAIEHGSYEYYHLLVEALKLSFRDRDRVLTDPDFSAIPLEQLLDKRYAGQLASAISMQKAAQLTSQPIGSDTAYAAVVDEDGNAVSFIQSLYFEFGSGVVAGDTGILLQNRGSFFSLNPGHINTLEPHKRSFHTLMPAMACREGKPAILYGTQGGEGQPQTQTLLLTRMLHYGMNPQMAVNAPRFVWGRTWGEPTQELKVESRVADEVLADLAAAGHIVRKVDDYDGVMGHAHVISIDDNGYRSGGTDPRCDGAAIGW</sequence>
<dbReference type="GO" id="GO:0036374">
    <property type="term" value="F:glutathione hydrolase activity"/>
    <property type="evidence" value="ECO:0007669"/>
    <property type="project" value="UniProtKB-UniRule"/>
</dbReference>
<keyword evidence="6" id="KW-0865">Zymogen</keyword>
<evidence type="ECO:0000313" key="7">
    <source>
        <dbReference type="EMBL" id="OME18087.1"/>
    </source>
</evidence>
<dbReference type="PANTHER" id="PTHR43881">
    <property type="entry name" value="GAMMA-GLUTAMYLTRANSPEPTIDASE (AFU_ORTHOLOGUE AFUA_4G13580)"/>
    <property type="match status" value="1"/>
</dbReference>
<dbReference type="RefSeq" id="WP_076136232.1">
    <property type="nucleotide sequence ID" value="NZ_MPTO01000016.1"/>
</dbReference>
<protein>
    <recommendedName>
        <fullName evidence="6">Glutathione hydrolase proenzyme</fullName>
        <ecNumber evidence="6">2.3.2.2</ecNumber>
        <ecNumber evidence="6">3.4.19.13</ecNumber>
    </recommendedName>
    <component>
        <recommendedName>
            <fullName evidence="6">Glutathione hydrolase large chain</fullName>
        </recommendedName>
    </component>
    <component>
        <recommendedName>
            <fullName evidence="6">Glutathione hydrolase small chain</fullName>
        </recommendedName>
    </component>
</protein>
<comment type="catalytic activity">
    <reaction evidence="1 6">
        <text>an S-substituted glutathione + H2O = an S-substituted L-cysteinylglycine + L-glutamate</text>
        <dbReference type="Rhea" id="RHEA:59468"/>
        <dbReference type="ChEBI" id="CHEBI:15377"/>
        <dbReference type="ChEBI" id="CHEBI:29985"/>
        <dbReference type="ChEBI" id="CHEBI:90779"/>
        <dbReference type="ChEBI" id="CHEBI:143103"/>
        <dbReference type="EC" id="3.4.19.13"/>
    </reaction>
</comment>
<comment type="subunit">
    <text evidence="6">This enzyme consists of two polypeptide chains, which are synthesized in precursor form from a single polypeptide.</text>
</comment>
<dbReference type="GO" id="GO:0103068">
    <property type="term" value="F:leukotriene C4 gamma-glutamyl transferase activity"/>
    <property type="evidence" value="ECO:0007669"/>
    <property type="project" value="UniProtKB-EC"/>
</dbReference>
<gene>
    <name evidence="7" type="ORF">BSK47_17975</name>
</gene>
<keyword evidence="6" id="KW-0012">Acyltransferase</keyword>
<comment type="similarity">
    <text evidence="6">Belongs to the gamma-glutamyltransferase family.</text>
</comment>
<evidence type="ECO:0000313" key="8">
    <source>
        <dbReference type="Proteomes" id="UP000187323"/>
    </source>
</evidence>
<proteinExistence type="inferred from homology"/>
<dbReference type="InterPro" id="IPR029055">
    <property type="entry name" value="Ntn_hydrolases_N"/>
</dbReference>
<dbReference type="InterPro" id="IPR043137">
    <property type="entry name" value="GGT_ssub_C"/>
</dbReference>
<feature type="active site" description="Nucleophile" evidence="4">
    <location>
        <position position="339"/>
    </location>
</feature>
<dbReference type="Pfam" id="PF01019">
    <property type="entry name" value="G_glu_transpept"/>
    <property type="match status" value="1"/>
</dbReference>
<dbReference type="PANTHER" id="PTHR43881:SF1">
    <property type="entry name" value="GAMMA-GLUTAMYLTRANSPEPTIDASE (AFU_ORTHOLOGUE AFUA_4G13580)"/>
    <property type="match status" value="1"/>
</dbReference>
<dbReference type="EMBL" id="MPTO01000016">
    <property type="protein sequence ID" value="OME18087.1"/>
    <property type="molecule type" value="Genomic_DNA"/>
</dbReference>